<keyword evidence="1" id="KW-0732">Signal</keyword>
<name>A0A1M5KCX4_STRHI</name>
<evidence type="ECO:0000313" key="3">
    <source>
        <dbReference type="Proteomes" id="UP000184501"/>
    </source>
</evidence>
<dbReference type="OrthoDB" id="3678908at2"/>
<dbReference type="EMBL" id="FQVN01000009">
    <property type="protein sequence ID" value="SHG50794.1"/>
    <property type="molecule type" value="Genomic_DNA"/>
</dbReference>
<dbReference type="STRING" id="2017.SAMN05444320_109232"/>
<dbReference type="RefSeq" id="WP_083960145.1">
    <property type="nucleotide sequence ID" value="NZ_FQVN01000009.1"/>
</dbReference>
<dbReference type="PROSITE" id="PS51257">
    <property type="entry name" value="PROKAR_LIPOPROTEIN"/>
    <property type="match status" value="1"/>
</dbReference>
<gene>
    <name evidence="2" type="ORF">SAMN05444320_109232</name>
</gene>
<organism evidence="2 3">
    <name type="scientific">Streptoalloteichus hindustanus</name>
    <dbReference type="NCBI Taxonomy" id="2017"/>
    <lineage>
        <taxon>Bacteria</taxon>
        <taxon>Bacillati</taxon>
        <taxon>Actinomycetota</taxon>
        <taxon>Actinomycetes</taxon>
        <taxon>Pseudonocardiales</taxon>
        <taxon>Pseudonocardiaceae</taxon>
        <taxon>Streptoalloteichus</taxon>
    </lineage>
</organism>
<accession>A0A1M5KCX4</accession>
<feature type="chain" id="PRO_5012499944" description="DUF3558 domain-containing protein" evidence="1">
    <location>
        <begin position="26"/>
        <end position="196"/>
    </location>
</feature>
<sequence>MVKRTVTAAVPVLGLLVLTACSSVAVGGTARPAGGSDGLPPGVPHVPEALDTAKFQQDPCDALTAAQLRAFGVAAQGEVGEERAPTCDWSDSRGPSKTNLSVTIATDRDGLASVYRNRAEFKRFEPVEVEGYPGVLLGGEEVLRGQCDAEVAVTDRLSFSVNITFNRVDRPADFDNPCARAKVVAGEVLKTLKGGA</sequence>
<evidence type="ECO:0008006" key="4">
    <source>
        <dbReference type="Google" id="ProtNLM"/>
    </source>
</evidence>
<keyword evidence="3" id="KW-1185">Reference proteome</keyword>
<reference evidence="2 3" key="1">
    <citation type="submission" date="2016-11" db="EMBL/GenBank/DDBJ databases">
        <authorList>
            <person name="Jaros S."/>
            <person name="Januszkiewicz K."/>
            <person name="Wedrychowicz H."/>
        </authorList>
    </citation>
    <scope>NUCLEOTIDE SEQUENCE [LARGE SCALE GENOMIC DNA]</scope>
    <source>
        <strain evidence="2 3">DSM 44523</strain>
    </source>
</reference>
<dbReference type="AlphaFoldDB" id="A0A1M5KCX4"/>
<dbReference type="Pfam" id="PF12079">
    <property type="entry name" value="DUF3558"/>
    <property type="match status" value="1"/>
</dbReference>
<feature type="signal peptide" evidence="1">
    <location>
        <begin position="1"/>
        <end position="25"/>
    </location>
</feature>
<evidence type="ECO:0000256" key="1">
    <source>
        <dbReference type="SAM" id="SignalP"/>
    </source>
</evidence>
<protein>
    <recommendedName>
        <fullName evidence="4">DUF3558 domain-containing protein</fullName>
    </recommendedName>
</protein>
<proteinExistence type="predicted"/>
<evidence type="ECO:0000313" key="2">
    <source>
        <dbReference type="EMBL" id="SHG50794.1"/>
    </source>
</evidence>
<dbReference type="InterPro" id="IPR024520">
    <property type="entry name" value="DUF3558"/>
</dbReference>
<dbReference type="Proteomes" id="UP000184501">
    <property type="component" value="Unassembled WGS sequence"/>
</dbReference>